<feature type="transmembrane region" description="Helical" evidence="5">
    <location>
        <begin position="140"/>
        <end position="160"/>
    </location>
</feature>
<evidence type="ECO:0000256" key="2">
    <source>
        <dbReference type="ARBA" id="ARBA00022692"/>
    </source>
</evidence>
<dbReference type="Pfam" id="PF05128">
    <property type="entry name" value="DUF697"/>
    <property type="match status" value="1"/>
</dbReference>
<comment type="subcellular location">
    <subcellularLocation>
        <location evidence="1">Membrane</location>
        <topology evidence="1">Multi-pass membrane protein</topology>
    </subcellularLocation>
</comment>
<dbReference type="EMBL" id="VSSQ01080892">
    <property type="protein sequence ID" value="MPN29956.1"/>
    <property type="molecule type" value="Genomic_DNA"/>
</dbReference>
<evidence type="ECO:0000256" key="1">
    <source>
        <dbReference type="ARBA" id="ARBA00004141"/>
    </source>
</evidence>
<evidence type="ECO:0000256" key="3">
    <source>
        <dbReference type="ARBA" id="ARBA00022989"/>
    </source>
</evidence>
<sequence>MQLPVIVVLTQALEESGTRELKEYIEQECPQIRACIPVIARDYSIGPHTLPSFGLKELMLTTFRNISDESQRAFINAQRVDIDKKAELASRWARRFVYETFAVGFIPIPFADAPIIATSQVTMIAKITAIFGISYDRAMLTSLVGAMAGIGGAVVTGRALTTNLLKLVPGAGTLVTGMISGSTAAAITLMMSRVYISALREVSLREYAGEKVLPDEIRYLVETEMRKYMERSRK</sequence>
<dbReference type="GO" id="GO:0016020">
    <property type="term" value="C:membrane"/>
    <property type="evidence" value="ECO:0007669"/>
    <property type="project" value="UniProtKB-SubCell"/>
</dbReference>
<proteinExistence type="predicted"/>
<dbReference type="InterPro" id="IPR021147">
    <property type="entry name" value="DUF697"/>
</dbReference>
<dbReference type="AlphaFoldDB" id="A0A645GUM0"/>
<comment type="caution">
    <text evidence="6">The sequence shown here is derived from an EMBL/GenBank/DDBJ whole genome shotgun (WGS) entry which is preliminary data.</text>
</comment>
<evidence type="ECO:0000256" key="5">
    <source>
        <dbReference type="SAM" id="Phobius"/>
    </source>
</evidence>
<evidence type="ECO:0000256" key="4">
    <source>
        <dbReference type="ARBA" id="ARBA00023136"/>
    </source>
</evidence>
<protein>
    <recommendedName>
        <fullName evidence="7">DUF697 domain-containing protein</fullName>
    </recommendedName>
</protein>
<evidence type="ECO:0000313" key="6">
    <source>
        <dbReference type="EMBL" id="MPN29956.1"/>
    </source>
</evidence>
<organism evidence="6">
    <name type="scientific">bioreactor metagenome</name>
    <dbReference type="NCBI Taxonomy" id="1076179"/>
    <lineage>
        <taxon>unclassified sequences</taxon>
        <taxon>metagenomes</taxon>
        <taxon>ecological metagenomes</taxon>
    </lineage>
</organism>
<gene>
    <name evidence="6" type="ORF">SDC9_177413</name>
</gene>
<keyword evidence="2 5" id="KW-0812">Transmembrane</keyword>
<accession>A0A645GUM0</accession>
<feature type="transmembrane region" description="Helical" evidence="5">
    <location>
        <begin position="172"/>
        <end position="196"/>
    </location>
</feature>
<name>A0A645GUM0_9ZZZZ</name>
<keyword evidence="3 5" id="KW-1133">Transmembrane helix</keyword>
<keyword evidence="4 5" id="KW-0472">Membrane</keyword>
<reference evidence="6" key="1">
    <citation type="submission" date="2019-08" db="EMBL/GenBank/DDBJ databases">
        <authorList>
            <person name="Kucharzyk K."/>
            <person name="Murdoch R.W."/>
            <person name="Higgins S."/>
            <person name="Loffler F."/>
        </authorList>
    </citation>
    <scope>NUCLEOTIDE SEQUENCE</scope>
</reference>
<evidence type="ECO:0008006" key="7">
    <source>
        <dbReference type="Google" id="ProtNLM"/>
    </source>
</evidence>